<dbReference type="EMBL" id="JARQWQ010000061">
    <property type="protein sequence ID" value="KAK2555578.1"/>
    <property type="molecule type" value="Genomic_DNA"/>
</dbReference>
<sequence length="353" mass="40447">MARNHLLISHYEGIVDDEEFLLLYDINTSPNLDLPYDLYERFDFDGLDDDECLSEFRFRKHDLPLLAEVLQIPDKITLYQRSVCSGLEALCLVLRRLAYPCRYADLISTFARPVPVLCMICNYMIDFIYETHNHRLLQWNNQVLNANALETYATAITAKGSPLNNCFGFIDGTVRPICRPGENQQIVYNGHKRIHALKFQSVALPNGIIGNLFGPVEGKRHDSGMLRDSRLLDDLQRHAFSPAARPLCLYGDPAYPLRLHLQAPFRNVRLTPQMEAFNSSMSSLRTSVEWLFGDICTYFKFIDFKKDLKIGLSTVGKMYTVCALLRNALTCLYGNTTSKFFDLEPPALQDYFE</sequence>
<comment type="cofactor">
    <cofactor evidence="1">
        <name>a divalent metal cation</name>
        <dbReference type="ChEBI" id="CHEBI:60240"/>
    </cofactor>
</comment>
<evidence type="ECO:0000313" key="5">
    <source>
        <dbReference type="Proteomes" id="UP001249851"/>
    </source>
</evidence>
<dbReference type="PANTHER" id="PTHR34615">
    <property type="entry name" value="PX DOMAIN-CONTAINING PROTEIN"/>
    <property type="match status" value="1"/>
</dbReference>
<protein>
    <recommendedName>
        <fullName evidence="3">DDE Tnp4 domain-containing protein</fullName>
    </recommendedName>
</protein>
<dbReference type="AlphaFoldDB" id="A0AAD9Q6D2"/>
<evidence type="ECO:0000313" key="4">
    <source>
        <dbReference type="EMBL" id="KAK2555578.1"/>
    </source>
</evidence>
<evidence type="ECO:0000256" key="1">
    <source>
        <dbReference type="ARBA" id="ARBA00001968"/>
    </source>
</evidence>
<keyword evidence="5" id="KW-1185">Reference proteome</keyword>
<dbReference type="GO" id="GO:0046872">
    <property type="term" value="F:metal ion binding"/>
    <property type="evidence" value="ECO:0007669"/>
    <property type="project" value="UniProtKB-KW"/>
</dbReference>
<accession>A0AAD9Q6D2</accession>
<gene>
    <name evidence="4" type="ORF">P5673_022592</name>
</gene>
<keyword evidence="2" id="KW-0479">Metal-binding</keyword>
<dbReference type="Proteomes" id="UP001249851">
    <property type="component" value="Unassembled WGS sequence"/>
</dbReference>
<proteinExistence type="predicted"/>
<organism evidence="4 5">
    <name type="scientific">Acropora cervicornis</name>
    <name type="common">Staghorn coral</name>
    <dbReference type="NCBI Taxonomy" id="6130"/>
    <lineage>
        <taxon>Eukaryota</taxon>
        <taxon>Metazoa</taxon>
        <taxon>Cnidaria</taxon>
        <taxon>Anthozoa</taxon>
        <taxon>Hexacorallia</taxon>
        <taxon>Scleractinia</taxon>
        <taxon>Astrocoeniina</taxon>
        <taxon>Acroporidae</taxon>
        <taxon>Acropora</taxon>
    </lineage>
</organism>
<comment type="caution">
    <text evidence="4">The sequence shown here is derived from an EMBL/GenBank/DDBJ whole genome shotgun (WGS) entry which is preliminary data.</text>
</comment>
<dbReference type="Pfam" id="PF13359">
    <property type="entry name" value="DDE_Tnp_4"/>
    <property type="match status" value="1"/>
</dbReference>
<name>A0AAD9Q6D2_ACRCE</name>
<dbReference type="InterPro" id="IPR027806">
    <property type="entry name" value="HARBI1_dom"/>
</dbReference>
<evidence type="ECO:0000259" key="3">
    <source>
        <dbReference type="Pfam" id="PF13359"/>
    </source>
</evidence>
<feature type="domain" description="DDE Tnp4" evidence="3">
    <location>
        <begin position="170"/>
        <end position="327"/>
    </location>
</feature>
<dbReference type="PANTHER" id="PTHR34615:SF1">
    <property type="entry name" value="PX DOMAIN-CONTAINING PROTEIN"/>
    <property type="match status" value="1"/>
</dbReference>
<evidence type="ECO:0000256" key="2">
    <source>
        <dbReference type="ARBA" id="ARBA00022723"/>
    </source>
</evidence>
<reference evidence="4" key="2">
    <citation type="journal article" date="2023" name="Science">
        <title>Genomic signatures of disease resistance in endangered staghorn corals.</title>
        <authorList>
            <person name="Vollmer S.V."/>
            <person name="Selwyn J.D."/>
            <person name="Despard B.A."/>
            <person name="Roesel C.L."/>
        </authorList>
    </citation>
    <scope>NUCLEOTIDE SEQUENCE</scope>
    <source>
        <strain evidence="4">K2</strain>
    </source>
</reference>
<reference evidence="4" key="1">
    <citation type="journal article" date="2023" name="G3 (Bethesda)">
        <title>Whole genome assembly and annotation of the endangered Caribbean coral Acropora cervicornis.</title>
        <authorList>
            <person name="Selwyn J.D."/>
            <person name="Vollmer S.V."/>
        </authorList>
    </citation>
    <scope>NUCLEOTIDE SEQUENCE</scope>
    <source>
        <strain evidence="4">K2</strain>
    </source>
</reference>